<evidence type="ECO:0000256" key="4">
    <source>
        <dbReference type="ARBA" id="ARBA00022605"/>
    </source>
</evidence>
<evidence type="ECO:0000313" key="11">
    <source>
        <dbReference type="EMBL" id="MBL4932870.1"/>
    </source>
</evidence>
<dbReference type="FunFam" id="3.20.20.70:FF:000037">
    <property type="entry name" value="Tryptophan synthase alpha chain"/>
    <property type="match status" value="1"/>
</dbReference>
<feature type="active site" description="Proton acceptor" evidence="9">
    <location>
        <position position="49"/>
    </location>
</feature>
<dbReference type="PANTHER" id="PTHR43406">
    <property type="entry name" value="TRYPTOPHAN SYNTHASE, ALPHA CHAIN"/>
    <property type="match status" value="1"/>
</dbReference>
<dbReference type="Proteomes" id="UP000623681">
    <property type="component" value="Unassembled WGS sequence"/>
</dbReference>
<gene>
    <name evidence="9" type="primary">trpA</name>
    <name evidence="11" type="ORF">JK634_13740</name>
</gene>
<dbReference type="AlphaFoldDB" id="A0A937FF57"/>
<dbReference type="EC" id="4.2.1.20" evidence="9"/>
<keyword evidence="7 9" id="KW-0456">Lyase</keyword>
<sequence length="256" mass="28761">MSNLGELLKEKINNGEKAFIPYIMIGEESLDRSYDDILFFEKAGATLIELGIPFSDPTSDGKVIQESGIKALKNGVNVEKVFELIKKVREVSDIPLVIMSYINPIFKYGLEEFFKTSKEVNLQGVILPDVPIEEKAFIEEYIDKYEIAYIPLYSPTTPKSRVKDLCLNGEGFLYVVTSLGVTGEKDIDKKALEEEFNLIRKEATLPLMAGFGISSKEDVKEIIKYADGVIVGTKVIKLLRENDYNTLEDLIKASKL</sequence>
<dbReference type="Pfam" id="PF00290">
    <property type="entry name" value="Trp_syntA"/>
    <property type="match status" value="1"/>
</dbReference>
<keyword evidence="4 9" id="KW-0028">Amino-acid biosynthesis</keyword>
<accession>A0A937FF57</accession>
<evidence type="ECO:0000256" key="3">
    <source>
        <dbReference type="ARBA" id="ARBA00011270"/>
    </source>
</evidence>
<evidence type="ECO:0000313" key="12">
    <source>
        <dbReference type="Proteomes" id="UP000623681"/>
    </source>
</evidence>
<dbReference type="InterPro" id="IPR002028">
    <property type="entry name" value="Trp_synthase_suA"/>
</dbReference>
<feature type="active site" description="Proton acceptor" evidence="9">
    <location>
        <position position="60"/>
    </location>
</feature>
<comment type="similarity">
    <text evidence="9 10">Belongs to the TrpA family.</text>
</comment>
<dbReference type="EMBL" id="JAESWA010000023">
    <property type="protein sequence ID" value="MBL4932870.1"/>
    <property type="molecule type" value="Genomic_DNA"/>
</dbReference>
<protein>
    <recommendedName>
        <fullName evidence="9">Tryptophan synthase alpha chain</fullName>
        <ecNumber evidence="9">4.2.1.20</ecNumber>
    </recommendedName>
</protein>
<evidence type="ECO:0000256" key="5">
    <source>
        <dbReference type="ARBA" id="ARBA00022822"/>
    </source>
</evidence>
<dbReference type="InterPro" id="IPR013785">
    <property type="entry name" value="Aldolase_TIM"/>
</dbReference>
<comment type="function">
    <text evidence="1 9">The alpha subunit is responsible for the aldol cleavage of indoleglycerol phosphate to indole and glyceraldehyde 3-phosphate.</text>
</comment>
<keyword evidence="6 9" id="KW-0057">Aromatic amino acid biosynthesis</keyword>
<evidence type="ECO:0000256" key="2">
    <source>
        <dbReference type="ARBA" id="ARBA00004733"/>
    </source>
</evidence>
<dbReference type="CDD" id="cd04724">
    <property type="entry name" value="Tryptophan_synthase_alpha"/>
    <property type="match status" value="1"/>
</dbReference>
<dbReference type="NCBIfam" id="TIGR00262">
    <property type="entry name" value="trpA"/>
    <property type="match status" value="1"/>
</dbReference>
<dbReference type="PANTHER" id="PTHR43406:SF1">
    <property type="entry name" value="TRYPTOPHAN SYNTHASE ALPHA CHAIN, CHLOROPLASTIC"/>
    <property type="match status" value="1"/>
</dbReference>
<reference evidence="11" key="1">
    <citation type="submission" date="2021-01" db="EMBL/GenBank/DDBJ databases">
        <title>Genome public.</title>
        <authorList>
            <person name="Liu C."/>
            <person name="Sun Q."/>
        </authorList>
    </citation>
    <scope>NUCLEOTIDE SEQUENCE</scope>
    <source>
        <strain evidence="11">YIM B02565</strain>
    </source>
</reference>
<dbReference type="RefSeq" id="WP_202768254.1">
    <property type="nucleotide sequence ID" value="NZ_JAESWA010000023.1"/>
</dbReference>
<dbReference type="SUPFAM" id="SSF51366">
    <property type="entry name" value="Ribulose-phoshate binding barrel"/>
    <property type="match status" value="1"/>
</dbReference>
<evidence type="ECO:0000256" key="8">
    <source>
        <dbReference type="ARBA" id="ARBA00049047"/>
    </source>
</evidence>
<evidence type="ECO:0000256" key="10">
    <source>
        <dbReference type="RuleBase" id="RU003662"/>
    </source>
</evidence>
<dbReference type="Gene3D" id="3.20.20.70">
    <property type="entry name" value="Aldolase class I"/>
    <property type="match status" value="1"/>
</dbReference>
<proteinExistence type="inferred from homology"/>
<comment type="caution">
    <text evidence="11">The sequence shown here is derived from an EMBL/GenBank/DDBJ whole genome shotgun (WGS) entry which is preliminary data.</text>
</comment>
<keyword evidence="12" id="KW-1185">Reference proteome</keyword>
<comment type="catalytic activity">
    <reaction evidence="8 9">
        <text>(1S,2R)-1-C-(indol-3-yl)glycerol 3-phosphate + L-serine = D-glyceraldehyde 3-phosphate + L-tryptophan + H2O</text>
        <dbReference type="Rhea" id="RHEA:10532"/>
        <dbReference type="ChEBI" id="CHEBI:15377"/>
        <dbReference type="ChEBI" id="CHEBI:33384"/>
        <dbReference type="ChEBI" id="CHEBI:57912"/>
        <dbReference type="ChEBI" id="CHEBI:58866"/>
        <dbReference type="ChEBI" id="CHEBI:59776"/>
        <dbReference type="EC" id="4.2.1.20"/>
    </reaction>
</comment>
<name>A0A937FF57_9CLOT</name>
<comment type="subunit">
    <text evidence="3 9">Tetramer of two alpha and two beta chains.</text>
</comment>
<evidence type="ECO:0000256" key="1">
    <source>
        <dbReference type="ARBA" id="ARBA00003365"/>
    </source>
</evidence>
<dbReference type="InterPro" id="IPR011060">
    <property type="entry name" value="RibuloseP-bd_barrel"/>
</dbReference>
<keyword evidence="5 9" id="KW-0822">Tryptophan biosynthesis</keyword>
<dbReference type="GO" id="GO:0005829">
    <property type="term" value="C:cytosol"/>
    <property type="evidence" value="ECO:0007669"/>
    <property type="project" value="TreeGrafter"/>
</dbReference>
<evidence type="ECO:0000256" key="7">
    <source>
        <dbReference type="ARBA" id="ARBA00023239"/>
    </source>
</evidence>
<evidence type="ECO:0000256" key="6">
    <source>
        <dbReference type="ARBA" id="ARBA00023141"/>
    </source>
</evidence>
<dbReference type="GO" id="GO:0004834">
    <property type="term" value="F:tryptophan synthase activity"/>
    <property type="evidence" value="ECO:0007669"/>
    <property type="project" value="UniProtKB-UniRule"/>
</dbReference>
<evidence type="ECO:0000256" key="9">
    <source>
        <dbReference type="HAMAP-Rule" id="MF_00131"/>
    </source>
</evidence>
<dbReference type="HAMAP" id="MF_00131">
    <property type="entry name" value="Trp_synth_alpha"/>
    <property type="match status" value="1"/>
</dbReference>
<comment type="pathway">
    <text evidence="2 9">Amino-acid biosynthesis; L-tryptophan biosynthesis; L-tryptophan from chorismate: step 5/5.</text>
</comment>
<organism evidence="11 12">
    <name type="scientific">Clostridium paridis</name>
    <dbReference type="NCBI Taxonomy" id="2803863"/>
    <lineage>
        <taxon>Bacteria</taxon>
        <taxon>Bacillati</taxon>
        <taxon>Bacillota</taxon>
        <taxon>Clostridia</taxon>
        <taxon>Eubacteriales</taxon>
        <taxon>Clostridiaceae</taxon>
        <taxon>Clostridium</taxon>
    </lineage>
</organism>